<name>A0A8J7TK62_9BACT</name>
<organism evidence="5 6">
    <name type="scientific">Candidatus Obscuribacter phosphatis</name>
    <dbReference type="NCBI Taxonomy" id="1906157"/>
    <lineage>
        <taxon>Bacteria</taxon>
        <taxon>Bacillati</taxon>
        <taxon>Candidatus Melainabacteria</taxon>
        <taxon>Candidatus Obscuribacterales</taxon>
        <taxon>Candidatus Obscuribacteraceae</taxon>
        <taxon>Candidatus Obscuribacter</taxon>
    </lineage>
</organism>
<dbReference type="Pfam" id="PF00293">
    <property type="entry name" value="NUDIX"/>
    <property type="match status" value="1"/>
</dbReference>
<sequence>MLEFRQKTETVSNNSTAEDGPCQVSQDKGFEKDFGNGIEEDICRNLLEKASNNLEGDNRDWLRWSTISKEKLTDCKVFSVSKVHSASLCPERKRGNFYTLDCSDWVNVIALSDDGKVLMVEQFRHGVEDLTLELPGGSSEKYDESPLVAARRELKEETGYEAGEWIELGKNHPNPALQNNLCYTYLARQLNMVEEPRFDETGTERIVSRWFSLPEIEEAIRNGKISHSLVITAFHFLALHRNKIF</sequence>
<proteinExistence type="predicted"/>
<feature type="region of interest" description="Disordered" evidence="3">
    <location>
        <begin position="1"/>
        <end position="26"/>
    </location>
</feature>
<dbReference type="GO" id="GO:0005829">
    <property type="term" value="C:cytosol"/>
    <property type="evidence" value="ECO:0007669"/>
    <property type="project" value="TreeGrafter"/>
</dbReference>
<evidence type="ECO:0000259" key="4">
    <source>
        <dbReference type="PROSITE" id="PS51462"/>
    </source>
</evidence>
<dbReference type="InterPro" id="IPR000086">
    <property type="entry name" value="NUDIX_hydrolase_dom"/>
</dbReference>
<dbReference type="EMBL" id="JAFLCK010000002">
    <property type="protein sequence ID" value="MBN8659124.1"/>
    <property type="molecule type" value="Genomic_DNA"/>
</dbReference>
<dbReference type="PANTHER" id="PTHR11839">
    <property type="entry name" value="UDP/ADP-SUGAR PYROPHOSPHATASE"/>
    <property type="match status" value="1"/>
</dbReference>
<dbReference type="SUPFAM" id="SSF55811">
    <property type="entry name" value="Nudix"/>
    <property type="match status" value="1"/>
</dbReference>
<dbReference type="PROSITE" id="PS51462">
    <property type="entry name" value="NUDIX"/>
    <property type="match status" value="1"/>
</dbReference>
<dbReference type="Proteomes" id="UP000664277">
    <property type="component" value="Unassembled WGS sequence"/>
</dbReference>
<feature type="domain" description="Nudix hydrolase" evidence="4">
    <location>
        <begin position="81"/>
        <end position="233"/>
    </location>
</feature>
<evidence type="ECO:0000256" key="3">
    <source>
        <dbReference type="SAM" id="MobiDB-lite"/>
    </source>
</evidence>
<dbReference type="InterPro" id="IPR015797">
    <property type="entry name" value="NUDIX_hydrolase-like_dom_sf"/>
</dbReference>
<dbReference type="CDD" id="cd03424">
    <property type="entry name" value="NUDIX_ADPRase_Nudt5_UGPPase_Nudt14"/>
    <property type="match status" value="1"/>
</dbReference>
<accession>A0A8J7TK62</accession>
<evidence type="ECO:0000256" key="2">
    <source>
        <dbReference type="ARBA" id="ARBA00022801"/>
    </source>
</evidence>
<gene>
    <name evidence="5" type="ORF">J0M35_02095</name>
</gene>
<keyword evidence="2 5" id="KW-0378">Hydrolase</keyword>
<evidence type="ECO:0000256" key="1">
    <source>
        <dbReference type="ARBA" id="ARBA00001946"/>
    </source>
</evidence>
<reference evidence="5" key="1">
    <citation type="submission" date="2021-02" db="EMBL/GenBank/DDBJ databases">
        <title>Genome-Resolved Metagenomics of a Microbial Community Performing Photosynthetic Biological Nutrient Removal.</title>
        <authorList>
            <person name="Mcdaniel E.A."/>
        </authorList>
    </citation>
    <scope>NUCLEOTIDE SEQUENCE</scope>
    <source>
        <strain evidence="5">UWPOB_OBS1</strain>
    </source>
</reference>
<dbReference type="Gene3D" id="3.90.79.10">
    <property type="entry name" value="Nucleoside Triphosphate Pyrophosphohydrolase"/>
    <property type="match status" value="1"/>
</dbReference>
<dbReference type="GO" id="GO:0006753">
    <property type="term" value="P:nucleoside phosphate metabolic process"/>
    <property type="evidence" value="ECO:0007669"/>
    <property type="project" value="TreeGrafter"/>
</dbReference>
<comment type="caution">
    <text evidence="5">The sequence shown here is derived from an EMBL/GenBank/DDBJ whole genome shotgun (WGS) entry which is preliminary data.</text>
</comment>
<dbReference type="PANTHER" id="PTHR11839:SF18">
    <property type="entry name" value="NUDIX HYDROLASE DOMAIN-CONTAINING PROTEIN"/>
    <property type="match status" value="1"/>
</dbReference>
<evidence type="ECO:0000313" key="5">
    <source>
        <dbReference type="EMBL" id="MBN8659124.1"/>
    </source>
</evidence>
<evidence type="ECO:0000313" key="6">
    <source>
        <dbReference type="Proteomes" id="UP000664277"/>
    </source>
</evidence>
<dbReference type="GO" id="GO:0016787">
    <property type="term" value="F:hydrolase activity"/>
    <property type="evidence" value="ECO:0007669"/>
    <property type="project" value="UniProtKB-KW"/>
</dbReference>
<protein>
    <submittedName>
        <fullName evidence="5">NUDIX hydrolase</fullName>
    </submittedName>
</protein>
<dbReference type="GO" id="GO:0019693">
    <property type="term" value="P:ribose phosphate metabolic process"/>
    <property type="evidence" value="ECO:0007669"/>
    <property type="project" value="TreeGrafter"/>
</dbReference>
<comment type="cofactor">
    <cofactor evidence="1">
        <name>Mg(2+)</name>
        <dbReference type="ChEBI" id="CHEBI:18420"/>
    </cofactor>
</comment>
<dbReference type="AlphaFoldDB" id="A0A8J7TK62"/>